<dbReference type="AlphaFoldDB" id="A0A6A6RMD5"/>
<dbReference type="PROSITE" id="PS01174">
    <property type="entry name" value="LIPASE_GDXG_SER"/>
    <property type="match status" value="1"/>
</dbReference>
<dbReference type="Gene3D" id="3.40.50.1820">
    <property type="entry name" value="alpha/beta hydrolase"/>
    <property type="match status" value="1"/>
</dbReference>
<dbReference type="PANTHER" id="PTHR23024">
    <property type="entry name" value="ARYLACETAMIDE DEACETYLASE"/>
    <property type="match status" value="1"/>
</dbReference>
<dbReference type="Proteomes" id="UP000799753">
    <property type="component" value="Unassembled WGS sequence"/>
</dbReference>
<dbReference type="GO" id="GO:0016787">
    <property type="term" value="F:hydrolase activity"/>
    <property type="evidence" value="ECO:0007669"/>
    <property type="project" value="UniProtKB-KW"/>
</dbReference>
<evidence type="ECO:0000313" key="4">
    <source>
        <dbReference type="Proteomes" id="UP000799753"/>
    </source>
</evidence>
<sequence>MSRRRPSNTDILELTRATDSYIAKLQSRQRLSEIHIDNLVALYNRYGLSNIPEIIEYLDAQIAKIRKPHEDALDLCINWLRPESDPNSFINIDHFVSDKNRGRFKDFNVHTLVYKRTRTWDWQPITVGVLVPKGVDKTKPVPVHVQWHGGGFITGDWNFEPFFAAHLLRQAKANNSVIVAPNYRLMPEASGKDILEDVEDFWQWFAGPEFTDGIKEVEPGLKLQRKQLLVSGDSAGAFLAVYSWLKCSGPELPMQALFLRYPMLRYYGRTWPDTDGPKGKKDELMYMDNWIQRSTVEEKAEALLAKIKELENIGQCPTVTGGTMPLRMLASFTLSTAGRWKENFQRDNATLDILDMINDTSATRLEPTHFPPIFIYHGHDDINCLIEDTRTFVKDCERRWPGQYKPGSRIHLEVVSELVDKDGGDGFSTQVGHGFDSNLHEDKEPFLKRTLEGVRREWGVTQK</sequence>
<dbReference type="InterPro" id="IPR029058">
    <property type="entry name" value="AB_hydrolase_fold"/>
</dbReference>
<dbReference type="InterPro" id="IPR013094">
    <property type="entry name" value="AB_hydrolase_3"/>
</dbReference>
<gene>
    <name evidence="3" type="ORF">P280DRAFT_411083</name>
</gene>
<evidence type="ECO:0000256" key="1">
    <source>
        <dbReference type="PROSITE-ProRule" id="PRU10038"/>
    </source>
</evidence>
<reference evidence="3" key="1">
    <citation type="journal article" date="2020" name="Stud. Mycol.">
        <title>101 Dothideomycetes genomes: a test case for predicting lifestyles and emergence of pathogens.</title>
        <authorList>
            <person name="Haridas S."/>
            <person name="Albert R."/>
            <person name="Binder M."/>
            <person name="Bloem J."/>
            <person name="Labutti K."/>
            <person name="Salamov A."/>
            <person name="Andreopoulos B."/>
            <person name="Baker S."/>
            <person name="Barry K."/>
            <person name="Bills G."/>
            <person name="Bluhm B."/>
            <person name="Cannon C."/>
            <person name="Castanera R."/>
            <person name="Culley D."/>
            <person name="Daum C."/>
            <person name="Ezra D."/>
            <person name="Gonzalez J."/>
            <person name="Henrissat B."/>
            <person name="Kuo A."/>
            <person name="Liang C."/>
            <person name="Lipzen A."/>
            <person name="Lutzoni F."/>
            <person name="Magnuson J."/>
            <person name="Mondo S."/>
            <person name="Nolan M."/>
            <person name="Ohm R."/>
            <person name="Pangilinan J."/>
            <person name="Park H.-J."/>
            <person name="Ramirez L."/>
            <person name="Alfaro M."/>
            <person name="Sun H."/>
            <person name="Tritt A."/>
            <person name="Yoshinaga Y."/>
            <person name="Zwiers L.-H."/>
            <person name="Turgeon B."/>
            <person name="Goodwin S."/>
            <person name="Spatafora J."/>
            <person name="Crous P."/>
            <person name="Grigoriev I."/>
        </authorList>
    </citation>
    <scope>NUCLEOTIDE SEQUENCE</scope>
    <source>
        <strain evidence="3">CBS 473.64</strain>
    </source>
</reference>
<feature type="domain" description="Alpha/beta hydrolase fold-3" evidence="2">
    <location>
        <begin position="145"/>
        <end position="299"/>
    </location>
</feature>
<dbReference type="PANTHER" id="PTHR23024:SF24">
    <property type="entry name" value="ALPHA_BETA HYDROLASE FOLD-3 DOMAIN-CONTAINING PROTEIN"/>
    <property type="match status" value="1"/>
</dbReference>
<proteinExistence type="predicted"/>
<evidence type="ECO:0000313" key="3">
    <source>
        <dbReference type="EMBL" id="KAF2635701.1"/>
    </source>
</evidence>
<evidence type="ECO:0000259" key="2">
    <source>
        <dbReference type="Pfam" id="PF07859"/>
    </source>
</evidence>
<dbReference type="InterPro" id="IPR033140">
    <property type="entry name" value="Lipase_GDXG_put_SER_AS"/>
</dbReference>
<keyword evidence="3" id="KW-0378">Hydrolase</keyword>
<dbReference type="Pfam" id="PF07859">
    <property type="entry name" value="Abhydrolase_3"/>
    <property type="match status" value="1"/>
</dbReference>
<organism evidence="3 4">
    <name type="scientific">Massarina eburnea CBS 473.64</name>
    <dbReference type="NCBI Taxonomy" id="1395130"/>
    <lineage>
        <taxon>Eukaryota</taxon>
        <taxon>Fungi</taxon>
        <taxon>Dikarya</taxon>
        <taxon>Ascomycota</taxon>
        <taxon>Pezizomycotina</taxon>
        <taxon>Dothideomycetes</taxon>
        <taxon>Pleosporomycetidae</taxon>
        <taxon>Pleosporales</taxon>
        <taxon>Massarineae</taxon>
        <taxon>Massarinaceae</taxon>
        <taxon>Massarina</taxon>
    </lineage>
</organism>
<name>A0A6A6RMD5_9PLEO</name>
<dbReference type="EMBL" id="MU006804">
    <property type="protein sequence ID" value="KAF2635701.1"/>
    <property type="molecule type" value="Genomic_DNA"/>
</dbReference>
<dbReference type="InterPro" id="IPR050466">
    <property type="entry name" value="Carboxylest/Gibb_receptor"/>
</dbReference>
<accession>A0A6A6RMD5</accession>
<protein>
    <submittedName>
        <fullName evidence="3">Alpha/beta-hydrolase</fullName>
    </submittedName>
</protein>
<dbReference type="SUPFAM" id="SSF53474">
    <property type="entry name" value="alpha/beta-Hydrolases"/>
    <property type="match status" value="1"/>
</dbReference>
<dbReference type="OrthoDB" id="19653at2759"/>
<feature type="active site" evidence="1">
    <location>
        <position position="234"/>
    </location>
</feature>
<keyword evidence="4" id="KW-1185">Reference proteome</keyword>